<evidence type="ECO:0000256" key="1">
    <source>
        <dbReference type="PROSITE-ProRule" id="PRU00339"/>
    </source>
</evidence>
<evidence type="ECO:0000313" key="4">
    <source>
        <dbReference type="EMBL" id="WXB17171.1"/>
    </source>
</evidence>
<feature type="compositionally biased region" description="Low complexity" evidence="2">
    <location>
        <begin position="214"/>
        <end position="231"/>
    </location>
</feature>
<keyword evidence="3" id="KW-0732">Signal</keyword>
<dbReference type="SUPFAM" id="SSF48452">
    <property type="entry name" value="TPR-like"/>
    <property type="match status" value="1"/>
</dbReference>
<feature type="compositionally biased region" description="Pro residues" evidence="2">
    <location>
        <begin position="266"/>
        <end position="284"/>
    </location>
</feature>
<protein>
    <submittedName>
        <fullName evidence="4">Tetratricopeptide repeat protein</fullName>
    </submittedName>
</protein>
<sequence>MRAHKNVRAHRSVRAHRAILLSAMGACLAVACSWDPTRPFEREAPAVREAISALDAGDAAAAARTLQEYLSTGECESGNIGTPPFLKQRPNGSFDLGLSLFAIGESFGGRFGDEELDGGEPSPARSAQIDCALRVVRTIAEDESSPLDLRARAHYLEGNLLFLAGRYQEAVTAYNQAITIAPGQVDAGDPVGRDAAWNRAIALRRIEDKKDAGNDAGNDGSSDSGGDSAPPDGGGDSGKDGGGDAGNKNDNRDSGSGDDGGKDASPSPPPPQPDAGPPPPPPPSNSDQDEKILDQLEKAPTVQQEFAKKVRRPVRGMADK</sequence>
<dbReference type="InterPro" id="IPR019734">
    <property type="entry name" value="TPR_rpt"/>
</dbReference>
<dbReference type="Pfam" id="PF00515">
    <property type="entry name" value="TPR_1"/>
    <property type="match status" value="1"/>
</dbReference>
<keyword evidence="5" id="KW-1185">Reference proteome</keyword>
<dbReference type="InterPro" id="IPR011990">
    <property type="entry name" value="TPR-like_helical_dom_sf"/>
</dbReference>
<dbReference type="Proteomes" id="UP001370348">
    <property type="component" value="Chromosome"/>
</dbReference>
<name>A0ABZ2M5Z2_9BACT</name>
<feature type="compositionally biased region" description="Basic and acidic residues" evidence="2">
    <location>
        <begin position="237"/>
        <end position="262"/>
    </location>
</feature>
<feature type="region of interest" description="Disordered" evidence="2">
    <location>
        <begin position="208"/>
        <end position="320"/>
    </location>
</feature>
<evidence type="ECO:0000313" key="5">
    <source>
        <dbReference type="Proteomes" id="UP001370348"/>
    </source>
</evidence>
<proteinExistence type="predicted"/>
<dbReference type="RefSeq" id="WP_394826802.1">
    <property type="nucleotide sequence ID" value="NZ_CP089984.1"/>
</dbReference>
<dbReference type="Gene3D" id="1.25.40.10">
    <property type="entry name" value="Tetratricopeptide repeat domain"/>
    <property type="match status" value="1"/>
</dbReference>
<evidence type="ECO:0000256" key="2">
    <source>
        <dbReference type="SAM" id="MobiDB-lite"/>
    </source>
</evidence>
<keyword evidence="1" id="KW-0802">TPR repeat</keyword>
<feature type="signal peptide" evidence="3">
    <location>
        <begin position="1"/>
        <end position="31"/>
    </location>
</feature>
<feature type="compositionally biased region" description="Basic and acidic residues" evidence="2">
    <location>
        <begin position="288"/>
        <end position="297"/>
    </location>
</feature>
<dbReference type="EMBL" id="CP089984">
    <property type="protein sequence ID" value="WXB17171.1"/>
    <property type="molecule type" value="Genomic_DNA"/>
</dbReference>
<accession>A0ABZ2M5Z2</accession>
<dbReference type="SMART" id="SM00028">
    <property type="entry name" value="TPR"/>
    <property type="match status" value="1"/>
</dbReference>
<gene>
    <name evidence="4" type="ORF">LZC94_07805</name>
</gene>
<organism evidence="4 5">
    <name type="scientific">Pendulispora albinea</name>
    <dbReference type="NCBI Taxonomy" id="2741071"/>
    <lineage>
        <taxon>Bacteria</taxon>
        <taxon>Pseudomonadati</taxon>
        <taxon>Myxococcota</taxon>
        <taxon>Myxococcia</taxon>
        <taxon>Myxococcales</taxon>
        <taxon>Sorangiineae</taxon>
        <taxon>Pendulisporaceae</taxon>
        <taxon>Pendulispora</taxon>
    </lineage>
</organism>
<feature type="chain" id="PRO_5047432199" evidence="3">
    <location>
        <begin position="32"/>
        <end position="320"/>
    </location>
</feature>
<dbReference type="PROSITE" id="PS50005">
    <property type="entry name" value="TPR"/>
    <property type="match status" value="1"/>
</dbReference>
<reference evidence="4 5" key="1">
    <citation type="submission" date="2021-12" db="EMBL/GenBank/DDBJ databases">
        <title>Discovery of the Pendulisporaceae a myxobacterial family with distinct sporulation behavior and unique specialized metabolism.</title>
        <authorList>
            <person name="Garcia R."/>
            <person name="Popoff A."/>
            <person name="Bader C.D."/>
            <person name="Loehr J."/>
            <person name="Walesch S."/>
            <person name="Walt C."/>
            <person name="Boldt J."/>
            <person name="Bunk B."/>
            <person name="Haeckl F.J.F.P.J."/>
            <person name="Gunesch A.P."/>
            <person name="Birkelbach J."/>
            <person name="Nuebel U."/>
            <person name="Pietschmann T."/>
            <person name="Bach T."/>
            <person name="Mueller R."/>
        </authorList>
    </citation>
    <scope>NUCLEOTIDE SEQUENCE [LARGE SCALE GENOMIC DNA]</scope>
    <source>
        <strain evidence="4 5">MSr11954</strain>
    </source>
</reference>
<dbReference type="PROSITE" id="PS51257">
    <property type="entry name" value="PROKAR_LIPOPROTEIN"/>
    <property type="match status" value="1"/>
</dbReference>
<evidence type="ECO:0000256" key="3">
    <source>
        <dbReference type="SAM" id="SignalP"/>
    </source>
</evidence>
<feature type="repeat" description="TPR" evidence="1">
    <location>
        <begin position="151"/>
        <end position="184"/>
    </location>
</feature>